<dbReference type="SUPFAM" id="SSF51984">
    <property type="entry name" value="MurCD N-terminal domain"/>
    <property type="match status" value="1"/>
</dbReference>
<dbReference type="InterPro" id="IPR036565">
    <property type="entry name" value="Mur-like_cat_sf"/>
</dbReference>
<evidence type="ECO:0000256" key="8">
    <source>
        <dbReference type="ARBA" id="ARBA00022598"/>
    </source>
</evidence>
<dbReference type="UniPathway" id="UPA00219"/>
<dbReference type="EC" id="6.3.2.9" evidence="5 17"/>
<dbReference type="Gene3D" id="3.40.1190.10">
    <property type="entry name" value="Mur-like, catalytic domain"/>
    <property type="match status" value="1"/>
</dbReference>
<comment type="pathway">
    <text evidence="3 17 18">Cell wall biogenesis; peptidoglycan biosynthesis.</text>
</comment>
<keyword evidence="9 17" id="KW-0547">Nucleotide-binding</keyword>
<dbReference type="AlphaFoldDB" id="A0A239TPW8"/>
<evidence type="ECO:0000256" key="3">
    <source>
        <dbReference type="ARBA" id="ARBA00004752"/>
    </source>
</evidence>
<dbReference type="EMBL" id="LT906446">
    <property type="protein sequence ID" value="SNU99499.1"/>
    <property type="molecule type" value="Genomic_DNA"/>
</dbReference>
<dbReference type="PANTHER" id="PTHR43692">
    <property type="entry name" value="UDP-N-ACETYLMURAMOYLALANINE--D-GLUTAMATE LIGASE"/>
    <property type="match status" value="1"/>
</dbReference>
<keyword evidence="12 17" id="KW-0573">Peptidoglycan synthesis</keyword>
<dbReference type="Gene3D" id="3.40.50.720">
    <property type="entry name" value="NAD(P)-binding Rossmann-like Domain"/>
    <property type="match status" value="1"/>
</dbReference>
<dbReference type="SUPFAM" id="SSF53244">
    <property type="entry name" value="MurD-like peptide ligases, peptide-binding domain"/>
    <property type="match status" value="1"/>
</dbReference>
<evidence type="ECO:0000259" key="20">
    <source>
        <dbReference type="Pfam" id="PF08245"/>
    </source>
</evidence>
<gene>
    <name evidence="17 21" type="primary">murD</name>
    <name evidence="21" type="ORF">SAMEA4364220_01126</name>
</gene>
<name>A0A239TPW8_9FIRM</name>
<keyword evidence="7 17" id="KW-0963">Cytoplasm</keyword>
<dbReference type="Pfam" id="PF21799">
    <property type="entry name" value="MurD-like_N"/>
    <property type="match status" value="1"/>
</dbReference>
<evidence type="ECO:0000256" key="16">
    <source>
        <dbReference type="ARBA" id="ARBA00047632"/>
    </source>
</evidence>
<evidence type="ECO:0000256" key="2">
    <source>
        <dbReference type="ARBA" id="ARBA00004496"/>
    </source>
</evidence>
<evidence type="ECO:0000256" key="11">
    <source>
        <dbReference type="ARBA" id="ARBA00022960"/>
    </source>
</evidence>
<dbReference type="GO" id="GO:0008764">
    <property type="term" value="F:UDP-N-acetylmuramoylalanine-D-glutamate ligase activity"/>
    <property type="evidence" value="ECO:0007669"/>
    <property type="project" value="UniProtKB-UniRule"/>
</dbReference>
<dbReference type="PRINTS" id="PR00411">
    <property type="entry name" value="PNDRDTASEI"/>
</dbReference>
<dbReference type="GO" id="GO:0051301">
    <property type="term" value="P:cell division"/>
    <property type="evidence" value="ECO:0007669"/>
    <property type="project" value="UniProtKB-KW"/>
</dbReference>
<dbReference type="eggNOG" id="COG0771">
    <property type="taxonomic scope" value="Bacteria"/>
</dbReference>
<protein>
    <recommendedName>
        <fullName evidence="6 17">UDP-N-acetylmuramoylalanine--D-glutamate ligase</fullName>
        <ecNumber evidence="5 17">6.3.2.9</ecNumber>
    </recommendedName>
    <alternativeName>
        <fullName evidence="15 17">D-glutamic acid-adding enzyme</fullName>
    </alternativeName>
    <alternativeName>
        <fullName evidence="14 17">UDP-N-acetylmuramoyl-L-alanyl-D-glutamate synthetase</fullName>
    </alternativeName>
</protein>
<dbReference type="GO" id="GO:0008360">
    <property type="term" value="P:regulation of cell shape"/>
    <property type="evidence" value="ECO:0007669"/>
    <property type="project" value="UniProtKB-KW"/>
</dbReference>
<keyword evidence="17 18" id="KW-0132">Cell division</keyword>
<dbReference type="Proteomes" id="UP000215383">
    <property type="component" value="Chromosome 1"/>
</dbReference>
<keyword evidence="11 17" id="KW-0133">Cell shape</keyword>
<evidence type="ECO:0000256" key="4">
    <source>
        <dbReference type="ARBA" id="ARBA00010416"/>
    </source>
</evidence>
<evidence type="ECO:0000256" key="14">
    <source>
        <dbReference type="ARBA" id="ARBA00030398"/>
    </source>
</evidence>
<evidence type="ECO:0000256" key="5">
    <source>
        <dbReference type="ARBA" id="ARBA00012212"/>
    </source>
</evidence>
<keyword evidence="8 17" id="KW-0436">Ligase</keyword>
<reference evidence="21 22" key="1">
    <citation type="submission" date="2017-06" db="EMBL/GenBank/DDBJ databases">
        <authorList>
            <consortium name="Pathogen Informatics"/>
        </authorList>
    </citation>
    <scope>NUCLEOTIDE SEQUENCE [LARGE SCALE GENOMIC DNA]</scope>
    <source>
        <strain evidence="21 22">NCTC10570</strain>
    </source>
</reference>
<proteinExistence type="inferred from homology"/>
<dbReference type="InterPro" id="IPR005762">
    <property type="entry name" value="MurD"/>
</dbReference>
<evidence type="ECO:0000259" key="19">
    <source>
        <dbReference type="Pfam" id="PF02875"/>
    </source>
</evidence>
<dbReference type="SUPFAM" id="SSF53623">
    <property type="entry name" value="MurD-like peptide ligases, catalytic domain"/>
    <property type="match status" value="1"/>
</dbReference>
<keyword evidence="13 17" id="KW-0961">Cell wall biogenesis/degradation</keyword>
<dbReference type="GO" id="GO:0005524">
    <property type="term" value="F:ATP binding"/>
    <property type="evidence" value="ECO:0007669"/>
    <property type="project" value="UniProtKB-UniRule"/>
</dbReference>
<accession>A0A239TPW8</accession>
<keyword evidence="17 18" id="KW-0131">Cell cycle</keyword>
<sequence>MDLTGKKVIVVGAGISGFAAAKLAKKLGATVIMSDANENVDQKHDLKPLRDAGVEIVLGKQTEALFKDADLVIISPAVPRHIPIFEKVGQSVPIISEVEFAYKLAKAPIFAVTGTNGKTTTTMLLGELMKTIYGKNNVGVGGNIGTPLCEECYRIGEDGCIVAEISSYQMEASSEFTTKGAAILNVTPDHLARHKTMDVYQAEKEKVFAHHTKDDFLVLNYDDERTRSMAQRAKSTICFFSSSQELEEGAFVKDGQLVIRWHGMLHAICKVDEMQIKGAHNIENALAAVSLAFLAGGDTVKMAQVLKDFAPVEHRIEPVRTLNGVTYYNDSKATNPEAANKAIGTFEHIILIAGGDDKKTPLDEFYALVNEHVDKLILVGDATARFEAEALKHKYPAVNIYKAGYSMEKAVELAHDMAKAPQVVLLSPACASFDMYDGYEARGRDFKRIVNELK</sequence>
<organism evidence="21 22">
    <name type="scientific">Megamonas hypermegale</name>
    <dbReference type="NCBI Taxonomy" id="158847"/>
    <lineage>
        <taxon>Bacteria</taxon>
        <taxon>Bacillati</taxon>
        <taxon>Bacillota</taxon>
        <taxon>Negativicutes</taxon>
        <taxon>Selenomonadales</taxon>
        <taxon>Selenomonadaceae</taxon>
        <taxon>Megamonas</taxon>
    </lineage>
</organism>
<dbReference type="Pfam" id="PF02875">
    <property type="entry name" value="Mur_ligase_C"/>
    <property type="match status" value="1"/>
</dbReference>
<evidence type="ECO:0000313" key="21">
    <source>
        <dbReference type="EMBL" id="SNU99499.1"/>
    </source>
</evidence>
<comment type="function">
    <text evidence="1 17 18">Cell wall formation. Catalyzes the addition of glutamate to the nucleotide precursor UDP-N-acetylmuramoyl-L-alanine (UMA).</text>
</comment>
<dbReference type="InterPro" id="IPR013221">
    <property type="entry name" value="Mur_ligase_cen"/>
</dbReference>
<evidence type="ECO:0000256" key="17">
    <source>
        <dbReference type="HAMAP-Rule" id="MF_00639"/>
    </source>
</evidence>
<comment type="similarity">
    <text evidence="4 17">Belongs to the MurCDEF family.</text>
</comment>
<dbReference type="PANTHER" id="PTHR43692:SF1">
    <property type="entry name" value="UDP-N-ACETYLMURAMOYLALANINE--D-GLUTAMATE LIGASE"/>
    <property type="match status" value="1"/>
</dbReference>
<feature type="domain" description="Mur ligase C-terminal" evidence="19">
    <location>
        <begin position="314"/>
        <end position="430"/>
    </location>
</feature>
<keyword evidence="10 17" id="KW-0067">ATP-binding</keyword>
<dbReference type="HAMAP" id="MF_00639">
    <property type="entry name" value="MurD"/>
    <property type="match status" value="1"/>
</dbReference>
<comment type="subcellular location">
    <subcellularLocation>
        <location evidence="2 17 18">Cytoplasm</location>
    </subcellularLocation>
</comment>
<evidence type="ECO:0000256" key="9">
    <source>
        <dbReference type="ARBA" id="ARBA00022741"/>
    </source>
</evidence>
<evidence type="ECO:0000256" key="6">
    <source>
        <dbReference type="ARBA" id="ARBA00015655"/>
    </source>
</evidence>
<dbReference type="NCBIfam" id="TIGR01087">
    <property type="entry name" value="murD"/>
    <property type="match status" value="1"/>
</dbReference>
<dbReference type="InterPro" id="IPR004101">
    <property type="entry name" value="Mur_ligase_C"/>
</dbReference>
<feature type="binding site" evidence="17">
    <location>
        <begin position="114"/>
        <end position="120"/>
    </location>
    <ligand>
        <name>ATP</name>
        <dbReference type="ChEBI" id="CHEBI:30616"/>
    </ligand>
</feature>
<dbReference type="GO" id="GO:0005737">
    <property type="term" value="C:cytoplasm"/>
    <property type="evidence" value="ECO:0007669"/>
    <property type="project" value="UniProtKB-SubCell"/>
</dbReference>
<dbReference type="InterPro" id="IPR036615">
    <property type="entry name" value="Mur_ligase_C_dom_sf"/>
</dbReference>
<dbReference type="Pfam" id="PF08245">
    <property type="entry name" value="Mur_ligase_M"/>
    <property type="match status" value="1"/>
</dbReference>
<dbReference type="Gene3D" id="3.90.190.20">
    <property type="entry name" value="Mur ligase, C-terminal domain"/>
    <property type="match status" value="1"/>
</dbReference>
<evidence type="ECO:0000256" key="18">
    <source>
        <dbReference type="RuleBase" id="RU003664"/>
    </source>
</evidence>
<evidence type="ECO:0000256" key="15">
    <source>
        <dbReference type="ARBA" id="ARBA00032324"/>
    </source>
</evidence>
<dbReference type="RefSeq" id="WP_027889754.1">
    <property type="nucleotide sequence ID" value="NZ_LT906446.1"/>
</dbReference>
<feature type="domain" description="Mur ligase central" evidence="20">
    <location>
        <begin position="112"/>
        <end position="291"/>
    </location>
</feature>
<dbReference type="GO" id="GO:0009252">
    <property type="term" value="P:peptidoglycan biosynthetic process"/>
    <property type="evidence" value="ECO:0007669"/>
    <property type="project" value="UniProtKB-UniRule"/>
</dbReference>
<keyword evidence="22" id="KW-1185">Reference proteome</keyword>
<dbReference type="GeneID" id="78507134"/>
<evidence type="ECO:0000313" key="22">
    <source>
        <dbReference type="Proteomes" id="UP000215383"/>
    </source>
</evidence>
<dbReference type="GO" id="GO:0071555">
    <property type="term" value="P:cell wall organization"/>
    <property type="evidence" value="ECO:0007669"/>
    <property type="project" value="UniProtKB-KW"/>
</dbReference>
<evidence type="ECO:0000256" key="1">
    <source>
        <dbReference type="ARBA" id="ARBA00002734"/>
    </source>
</evidence>
<evidence type="ECO:0000256" key="7">
    <source>
        <dbReference type="ARBA" id="ARBA00022490"/>
    </source>
</evidence>
<comment type="catalytic activity">
    <reaction evidence="16 17 18">
        <text>UDP-N-acetyl-alpha-D-muramoyl-L-alanine + D-glutamate + ATP = UDP-N-acetyl-alpha-D-muramoyl-L-alanyl-D-glutamate + ADP + phosphate + H(+)</text>
        <dbReference type="Rhea" id="RHEA:16429"/>
        <dbReference type="ChEBI" id="CHEBI:15378"/>
        <dbReference type="ChEBI" id="CHEBI:29986"/>
        <dbReference type="ChEBI" id="CHEBI:30616"/>
        <dbReference type="ChEBI" id="CHEBI:43474"/>
        <dbReference type="ChEBI" id="CHEBI:83898"/>
        <dbReference type="ChEBI" id="CHEBI:83900"/>
        <dbReference type="ChEBI" id="CHEBI:456216"/>
        <dbReference type="EC" id="6.3.2.9"/>
    </reaction>
</comment>
<evidence type="ECO:0000256" key="13">
    <source>
        <dbReference type="ARBA" id="ARBA00023316"/>
    </source>
</evidence>
<evidence type="ECO:0000256" key="12">
    <source>
        <dbReference type="ARBA" id="ARBA00022984"/>
    </source>
</evidence>
<evidence type="ECO:0000256" key="10">
    <source>
        <dbReference type="ARBA" id="ARBA00022840"/>
    </source>
</evidence>